<dbReference type="EMBL" id="JACOPK010000002">
    <property type="protein sequence ID" value="MBC5694928.1"/>
    <property type="molecule type" value="Genomic_DNA"/>
</dbReference>
<evidence type="ECO:0000256" key="3">
    <source>
        <dbReference type="ARBA" id="ARBA00022448"/>
    </source>
</evidence>
<dbReference type="InterPro" id="IPR000515">
    <property type="entry name" value="MetI-like"/>
</dbReference>
<dbReference type="PROSITE" id="PS50928">
    <property type="entry name" value="ABC_TM1"/>
    <property type="match status" value="1"/>
</dbReference>
<organism evidence="10 11">
    <name type="scientific">Agathobaculum hominis</name>
    <dbReference type="NCBI Taxonomy" id="2763014"/>
    <lineage>
        <taxon>Bacteria</taxon>
        <taxon>Bacillati</taxon>
        <taxon>Bacillota</taxon>
        <taxon>Clostridia</taxon>
        <taxon>Eubacteriales</taxon>
        <taxon>Butyricicoccaceae</taxon>
        <taxon>Agathobaculum</taxon>
    </lineage>
</organism>
<gene>
    <name evidence="10" type="ORF">H8S02_03040</name>
</gene>
<evidence type="ECO:0000256" key="2">
    <source>
        <dbReference type="ARBA" id="ARBA00007069"/>
    </source>
</evidence>
<dbReference type="Proteomes" id="UP000641741">
    <property type="component" value="Unassembled WGS sequence"/>
</dbReference>
<evidence type="ECO:0000256" key="1">
    <source>
        <dbReference type="ARBA" id="ARBA00004651"/>
    </source>
</evidence>
<evidence type="ECO:0000259" key="9">
    <source>
        <dbReference type="PROSITE" id="PS50928"/>
    </source>
</evidence>
<dbReference type="PANTHER" id="PTHR43848:SF2">
    <property type="entry name" value="PUTRESCINE TRANSPORT SYSTEM PERMEASE PROTEIN POTI"/>
    <property type="match status" value="1"/>
</dbReference>
<evidence type="ECO:0000256" key="8">
    <source>
        <dbReference type="RuleBase" id="RU363032"/>
    </source>
</evidence>
<comment type="subcellular location">
    <subcellularLocation>
        <location evidence="1 8">Cell membrane</location>
        <topology evidence="1 8">Multi-pass membrane protein</topology>
    </subcellularLocation>
</comment>
<dbReference type="Pfam" id="PF00528">
    <property type="entry name" value="BPD_transp_1"/>
    <property type="match status" value="1"/>
</dbReference>
<dbReference type="SUPFAM" id="SSF161098">
    <property type="entry name" value="MetI-like"/>
    <property type="match status" value="1"/>
</dbReference>
<evidence type="ECO:0000256" key="6">
    <source>
        <dbReference type="ARBA" id="ARBA00022989"/>
    </source>
</evidence>
<comment type="caution">
    <text evidence="10">The sequence shown here is derived from an EMBL/GenBank/DDBJ whole genome shotgun (WGS) entry which is preliminary data.</text>
</comment>
<feature type="transmembrane region" description="Helical" evidence="8">
    <location>
        <begin position="35"/>
        <end position="60"/>
    </location>
</feature>
<dbReference type="InterPro" id="IPR051789">
    <property type="entry name" value="Bact_Polyamine_Transport"/>
</dbReference>
<evidence type="ECO:0000256" key="5">
    <source>
        <dbReference type="ARBA" id="ARBA00022692"/>
    </source>
</evidence>
<keyword evidence="11" id="KW-1185">Reference proteome</keyword>
<keyword evidence="5 8" id="KW-0812">Transmembrane</keyword>
<comment type="similarity">
    <text evidence="2">Belongs to the binding-protein-dependent transport system permease family. CysTW subfamily.</text>
</comment>
<keyword evidence="4" id="KW-1003">Cell membrane</keyword>
<dbReference type="InterPro" id="IPR035906">
    <property type="entry name" value="MetI-like_sf"/>
</dbReference>
<evidence type="ECO:0000256" key="4">
    <source>
        <dbReference type="ARBA" id="ARBA00022475"/>
    </source>
</evidence>
<keyword evidence="6 8" id="KW-1133">Transmembrane helix</keyword>
<evidence type="ECO:0000313" key="11">
    <source>
        <dbReference type="Proteomes" id="UP000641741"/>
    </source>
</evidence>
<dbReference type="CDD" id="cd06261">
    <property type="entry name" value="TM_PBP2"/>
    <property type="match status" value="1"/>
</dbReference>
<dbReference type="PANTHER" id="PTHR43848">
    <property type="entry name" value="PUTRESCINE TRANSPORT SYSTEM PERMEASE PROTEIN POTI"/>
    <property type="match status" value="1"/>
</dbReference>
<proteinExistence type="inferred from homology"/>
<keyword evidence="7 8" id="KW-0472">Membrane</keyword>
<sequence>MLYSFNDSKSRRIWHGFTTKWYVELLGDADILHSLYVTLLVAVIAAVLATLLGTVAAIGIHNMRRRTRTAYLTVNNIPMSSSDTIMGVTFMLLFAAIGLDKGYLTLILAHVTFCTPYVILNVMPKLRQLDKNAYEAALDLGATPRQALHRVILPEIMPGIVTGGIMAFTMSVDDFVVSYFTAGTTSQPLSVVIYSMTRHRMTPKINAVSTLLFLFVLVLLIVINVRQSRDEKRREAARREAAS</sequence>
<keyword evidence="3 8" id="KW-0813">Transport</keyword>
<feature type="transmembrane region" description="Helical" evidence="8">
    <location>
        <begin position="103"/>
        <end position="123"/>
    </location>
</feature>
<name>A0ABR7GKT0_9FIRM</name>
<feature type="transmembrane region" description="Helical" evidence="8">
    <location>
        <begin position="72"/>
        <end position="97"/>
    </location>
</feature>
<feature type="domain" description="ABC transmembrane type-1" evidence="9">
    <location>
        <begin position="35"/>
        <end position="223"/>
    </location>
</feature>
<feature type="transmembrane region" description="Helical" evidence="8">
    <location>
        <begin position="205"/>
        <end position="225"/>
    </location>
</feature>
<evidence type="ECO:0000256" key="7">
    <source>
        <dbReference type="ARBA" id="ARBA00023136"/>
    </source>
</evidence>
<evidence type="ECO:0000313" key="10">
    <source>
        <dbReference type="EMBL" id="MBC5694928.1"/>
    </source>
</evidence>
<reference evidence="10 11" key="1">
    <citation type="submission" date="2020-08" db="EMBL/GenBank/DDBJ databases">
        <title>Genome public.</title>
        <authorList>
            <person name="Liu C."/>
            <person name="Sun Q."/>
        </authorList>
    </citation>
    <scope>NUCLEOTIDE SEQUENCE [LARGE SCALE GENOMIC DNA]</scope>
    <source>
        <strain evidence="10 11">M2</strain>
    </source>
</reference>
<protein>
    <submittedName>
        <fullName evidence="10">ABC transporter permease</fullName>
    </submittedName>
</protein>
<accession>A0ABR7GKT0</accession>
<dbReference type="Gene3D" id="1.10.3720.10">
    <property type="entry name" value="MetI-like"/>
    <property type="match status" value="1"/>
</dbReference>